<dbReference type="Proteomes" id="UP000824262">
    <property type="component" value="Unassembled WGS sequence"/>
</dbReference>
<dbReference type="AlphaFoldDB" id="A0A9D0ZER7"/>
<evidence type="ECO:0000313" key="4">
    <source>
        <dbReference type="Proteomes" id="UP000824262"/>
    </source>
</evidence>
<feature type="non-terminal residue" evidence="3">
    <location>
        <position position="1"/>
    </location>
</feature>
<dbReference type="Pfam" id="PF00395">
    <property type="entry name" value="SLH"/>
    <property type="match status" value="2"/>
</dbReference>
<sequence>STITVTATPDAGYELDYITVDGERIDGTTFTMPDHDVTVRVYFTDDAALPFTDVSAGAWYLDAVSYVYANGLMDGTSGTTFEPDANMTRAMVWAILARVDGETVTGEGWIETARTWAMANGVSDGTDAAGLVTREQLATMLWRYAGEPAAAGNGISAFTDAADASDWAIDGLNWALGQGIVTGMDDGILVPQGTATRAQAAAMLMRFVEL</sequence>
<gene>
    <name evidence="3" type="ORF">IAB77_05930</name>
</gene>
<evidence type="ECO:0000259" key="2">
    <source>
        <dbReference type="PROSITE" id="PS51272"/>
    </source>
</evidence>
<protein>
    <submittedName>
        <fullName evidence="3">S-layer homology domain-containing protein</fullName>
    </submittedName>
</protein>
<keyword evidence="1" id="KW-0677">Repeat</keyword>
<feature type="domain" description="SLH" evidence="2">
    <location>
        <begin position="155"/>
        <end position="210"/>
    </location>
</feature>
<feature type="domain" description="SLH" evidence="2">
    <location>
        <begin position="47"/>
        <end position="110"/>
    </location>
</feature>
<reference evidence="3" key="2">
    <citation type="journal article" date="2021" name="PeerJ">
        <title>Extensive microbial diversity within the chicken gut microbiome revealed by metagenomics and culture.</title>
        <authorList>
            <person name="Gilroy R."/>
            <person name="Ravi A."/>
            <person name="Getino M."/>
            <person name="Pursley I."/>
            <person name="Horton D.L."/>
            <person name="Alikhan N.F."/>
            <person name="Baker D."/>
            <person name="Gharbi K."/>
            <person name="Hall N."/>
            <person name="Watson M."/>
            <person name="Adriaenssens E.M."/>
            <person name="Foster-Nyarko E."/>
            <person name="Jarju S."/>
            <person name="Secka A."/>
            <person name="Antonio M."/>
            <person name="Oren A."/>
            <person name="Chaudhuri R.R."/>
            <person name="La Ragione R."/>
            <person name="Hildebrand F."/>
            <person name="Pallen M.J."/>
        </authorList>
    </citation>
    <scope>NUCLEOTIDE SEQUENCE</scope>
    <source>
        <strain evidence="3">ChiBcolR7-354</strain>
    </source>
</reference>
<dbReference type="InterPro" id="IPR001119">
    <property type="entry name" value="SLH_dom"/>
</dbReference>
<evidence type="ECO:0000256" key="1">
    <source>
        <dbReference type="ARBA" id="ARBA00022737"/>
    </source>
</evidence>
<evidence type="ECO:0000313" key="3">
    <source>
        <dbReference type="EMBL" id="HIQ78782.1"/>
    </source>
</evidence>
<reference evidence="3" key="1">
    <citation type="submission" date="2020-10" db="EMBL/GenBank/DDBJ databases">
        <authorList>
            <person name="Gilroy R."/>
        </authorList>
    </citation>
    <scope>NUCLEOTIDE SEQUENCE</scope>
    <source>
        <strain evidence="3">ChiBcolR7-354</strain>
    </source>
</reference>
<organism evidence="3 4">
    <name type="scientific">Candidatus Scatomorpha intestinavium</name>
    <dbReference type="NCBI Taxonomy" id="2840922"/>
    <lineage>
        <taxon>Bacteria</taxon>
        <taxon>Bacillati</taxon>
        <taxon>Bacillota</taxon>
        <taxon>Clostridia</taxon>
        <taxon>Eubacteriales</taxon>
        <taxon>Candidatus Scatomorpha</taxon>
    </lineage>
</organism>
<comment type="caution">
    <text evidence="3">The sequence shown here is derived from an EMBL/GenBank/DDBJ whole genome shotgun (WGS) entry which is preliminary data.</text>
</comment>
<dbReference type="EMBL" id="DVGA01000057">
    <property type="protein sequence ID" value="HIQ78782.1"/>
    <property type="molecule type" value="Genomic_DNA"/>
</dbReference>
<name>A0A9D0ZER7_9FIRM</name>
<accession>A0A9D0ZER7</accession>
<dbReference type="PROSITE" id="PS51272">
    <property type="entry name" value="SLH"/>
    <property type="match status" value="2"/>
</dbReference>
<dbReference type="InterPro" id="IPR044060">
    <property type="entry name" value="Bacterial_rp_domain"/>
</dbReference>
<proteinExistence type="predicted"/>
<dbReference type="Pfam" id="PF18998">
    <property type="entry name" value="Flg_new_2"/>
    <property type="match status" value="1"/>
</dbReference>